<evidence type="ECO:0000313" key="1">
    <source>
        <dbReference type="EMBL" id="GFQ94544.1"/>
    </source>
</evidence>
<protein>
    <submittedName>
        <fullName evidence="1">Uncharacterized protein</fullName>
    </submittedName>
</protein>
<comment type="caution">
    <text evidence="1">The sequence shown here is derived from an EMBL/GenBank/DDBJ whole genome shotgun (WGS) entry which is preliminary data.</text>
</comment>
<evidence type="ECO:0000313" key="2">
    <source>
        <dbReference type="Proteomes" id="UP000887116"/>
    </source>
</evidence>
<name>A0A8X6G534_TRICU</name>
<dbReference type="OrthoDB" id="6434586at2759"/>
<dbReference type="Proteomes" id="UP000887116">
    <property type="component" value="Unassembled WGS sequence"/>
</dbReference>
<sequence>MPKRKCSFNVGIQAKYPLIKQINTPSDVRCEEYRTEFNVFYSGAGDIEQHLKSEKHKNADRVAASSSSMLHFFKKSDAPTSKDLDITAAEGASGLITRYKNKYHSFRSNDCAPKLIQSCFEPKFTCSCMKSEAIVVNVLTPTAMKELKDDLDNSNCITILNDASNHDLQDQPGETFDINYLNQVLTDNNLTAKVSANFEDNTNVNFGGAARRGTNIGVNEITQSSLKKPLLGIGFGANVIHNAIKSAADGLPLDYESIIEKIYSFFLYLHDSS</sequence>
<keyword evidence="2" id="KW-1185">Reference proteome</keyword>
<dbReference type="AlphaFoldDB" id="A0A8X6G534"/>
<proteinExistence type="predicted"/>
<dbReference type="PANTHER" id="PTHR37162:SF1">
    <property type="entry name" value="BED-TYPE DOMAIN-CONTAINING PROTEIN"/>
    <property type="match status" value="1"/>
</dbReference>
<dbReference type="PANTHER" id="PTHR37162">
    <property type="entry name" value="HAT FAMILY DIMERISATION DOMAINCONTAINING PROTEIN-RELATED"/>
    <property type="match status" value="1"/>
</dbReference>
<organism evidence="1 2">
    <name type="scientific">Trichonephila clavata</name>
    <name type="common">Joro spider</name>
    <name type="synonym">Nephila clavata</name>
    <dbReference type="NCBI Taxonomy" id="2740835"/>
    <lineage>
        <taxon>Eukaryota</taxon>
        <taxon>Metazoa</taxon>
        <taxon>Ecdysozoa</taxon>
        <taxon>Arthropoda</taxon>
        <taxon>Chelicerata</taxon>
        <taxon>Arachnida</taxon>
        <taxon>Araneae</taxon>
        <taxon>Araneomorphae</taxon>
        <taxon>Entelegynae</taxon>
        <taxon>Araneoidea</taxon>
        <taxon>Nephilidae</taxon>
        <taxon>Trichonephila</taxon>
    </lineage>
</organism>
<gene>
    <name evidence="1" type="primary">EVAR_49407_1</name>
    <name evidence="1" type="ORF">TNCT_53501</name>
</gene>
<accession>A0A8X6G534</accession>
<dbReference type="EMBL" id="BMAO01034182">
    <property type="protein sequence ID" value="GFQ94544.1"/>
    <property type="molecule type" value="Genomic_DNA"/>
</dbReference>
<reference evidence="1" key="1">
    <citation type="submission" date="2020-07" db="EMBL/GenBank/DDBJ databases">
        <title>Multicomponent nature underlies the extraordinary mechanical properties of spider dragline silk.</title>
        <authorList>
            <person name="Kono N."/>
            <person name="Nakamura H."/>
            <person name="Mori M."/>
            <person name="Yoshida Y."/>
            <person name="Ohtoshi R."/>
            <person name="Malay A.D."/>
            <person name="Moran D.A.P."/>
            <person name="Tomita M."/>
            <person name="Numata K."/>
            <person name="Arakawa K."/>
        </authorList>
    </citation>
    <scope>NUCLEOTIDE SEQUENCE</scope>
</reference>